<feature type="transmembrane region" description="Helical" evidence="1">
    <location>
        <begin position="57"/>
        <end position="83"/>
    </location>
</feature>
<feature type="transmembrane region" description="Helical" evidence="1">
    <location>
        <begin position="6"/>
        <end position="27"/>
    </location>
</feature>
<keyword evidence="1" id="KW-0472">Membrane</keyword>
<proteinExistence type="predicted"/>
<dbReference type="AlphaFoldDB" id="A0AAV1Y5Z4"/>
<evidence type="ECO:0000313" key="3">
    <source>
        <dbReference type="Proteomes" id="UP001497480"/>
    </source>
</evidence>
<sequence length="219" mass="25262">MRIYQFLRVLLTIYMTLGLTQLLLPVLDQNLILHKIMITLSTTRICRPLILHLNSMILLMISILQAFHHLCSFMMGLIILRILPIFLQHPQVIHPKTTIPFHLHKIIILHLPMITILMKLPLTPHFQSAPSFTENNLPSFPLNYTCYQSSDASYPSQSSAQHSPSSRNGIVLEPNPSAQTYQYDSNYQPTPEKLQRHTKLQDLLLGHWHSMICQLQLIT</sequence>
<reference evidence="2 3" key="1">
    <citation type="submission" date="2024-03" db="EMBL/GenBank/DDBJ databases">
        <authorList>
            <person name="Martinez-Hernandez J."/>
        </authorList>
    </citation>
    <scope>NUCLEOTIDE SEQUENCE [LARGE SCALE GENOMIC DNA]</scope>
</reference>
<dbReference type="EMBL" id="CAXHTB010000021">
    <property type="protein sequence ID" value="CAL0328756.1"/>
    <property type="molecule type" value="Genomic_DNA"/>
</dbReference>
<keyword evidence="1" id="KW-1133">Transmembrane helix</keyword>
<protein>
    <submittedName>
        <fullName evidence="2">Uncharacterized protein</fullName>
    </submittedName>
</protein>
<evidence type="ECO:0000256" key="1">
    <source>
        <dbReference type="SAM" id="Phobius"/>
    </source>
</evidence>
<dbReference type="Proteomes" id="UP001497480">
    <property type="component" value="Unassembled WGS sequence"/>
</dbReference>
<gene>
    <name evidence="2" type="ORF">LLUT_LOCUS29816</name>
</gene>
<accession>A0AAV1Y5Z4</accession>
<keyword evidence="1" id="KW-0812">Transmembrane</keyword>
<comment type="caution">
    <text evidence="2">The sequence shown here is derived from an EMBL/GenBank/DDBJ whole genome shotgun (WGS) entry which is preliminary data.</text>
</comment>
<evidence type="ECO:0000313" key="2">
    <source>
        <dbReference type="EMBL" id="CAL0328756.1"/>
    </source>
</evidence>
<organism evidence="2 3">
    <name type="scientific">Lupinus luteus</name>
    <name type="common">European yellow lupine</name>
    <dbReference type="NCBI Taxonomy" id="3873"/>
    <lineage>
        <taxon>Eukaryota</taxon>
        <taxon>Viridiplantae</taxon>
        <taxon>Streptophyta</taxon>
        <taxon>Embryophyta</taxon>
        <taxon>Tracheophyta</taxon>
        <taxon>Spermatophyta</taxon>
        <taxon>Magnoliopsida</taxon>
        <taxon>eudicotyledons</taxon>
        <taxon>Gunneridae</taxon>
        <taxon>Pentapetalae</taxon>
        <taxon>rosids</taxon>
        <taxon>fabids</taxon>
        <taxon>Fabales</taxon>
        <taxon>Fabaceae</taxon>
        <taxon>Papilionoideae</taxon>
        <taxon>50 kb inversion clade</taxon>
        <taxon>genistoids sensu lato</taxon>
        <taxon>core genistoids</taxon>
        <taxon>Genisteae</taxon>
        <taxon>Lupinus</taxon>
    </lineage>
</organism>
<keyword evidence="3" id="KW-1185">Reference proteome</keyword>
<name>A0AAV1Y5Z4_LUPLU</name>